<keyword evidence="1" id="KW-1133">Transmembrane helix</keyword>
<evidence type="ECO:0000256" key="1">
    <source>
        <dbReference type="SAM" id="Phobius"/>
    </source>
</evidence>
<name>A0AA37WG66_9BACT</name>
<evidence type="ECO:0000313" key="2">
    <source>
        <dbReference type="EMBL" id="GLR18134.1"/>
    </source>
</evidence>
<protein>
    <recommendedName>
        <fullName evidence="4">DUF4230 domain-containing protein</fullName>
    </recommendedName>
</protein>
<comment type="caution">
    <text evidence="2">The sequence shown here is derived from an EMBL/GenBank/DDBJ whole genome shotgun (WGS) entry which is preliminary data.</text>
</comment>
<keyword evidence="1" id="KW-0472">Membrane</keyword>
<feature type="transmembrane region" description="Helical" evidence="1">
    <location>
        <begin position="7"/>
        <end position="28"/>
    </location>
</feature>
<organism evidence="2 3">
    <name type="scientific">Portibacter lacus</name>
    <dbReference type="NCBI Taxonomy" id="1099794"/>
    <lineage>
        <taxon>Bacteria</taxon>
        <taxon>Pseudomonadati</taxon>
        <taxon>Bacteroidota</taxon>
        <taxon>Saprospiria</taxon>
        <taxon>Saprospirales</taxon>
        <taxon>Haliscomenobacteraceae</taxon>
        <taxon>Portibacter</taxon>
    </lineage>
</organism>
<dbReference type="Pfam" id="PF14014">
    <property type="entry name" value="DUF4230"/>
    <property type="match status" value="1"/>
</dbReference>
<dbReference type="AlphaFoldDB" id="A0AA37WG66"/>
<dbReference type="RefSeq" id="WP_235294437.1">
    <property type="nucleotide sequence ID" value="NZ_BSOH01000015.1"/>
</dbReference>
<keyword evidence="3" id="KW-1185">Reference proteome</keyword>
<reference evidence="2" key="2">
    <citation type="submission" date="2023-01" db="EMBL/GenBank/DDBJ databases">
        <title>Draft genome sequence of Portibacter lacus strain NBRC 108769.</title>
        <authorList>
            <person name="Sun Q."/>
            <person name="Mori K."/>
        </authorList>
    </citation>
    <scope>NUCLEOTIDE SEQUENCE</scope>
    <source>
        <strain evidence="2">NBRC 108769</strain>
    </source>
</reference>
<reference evidence="2" key="1">
    <citation type="journal article" date="2014" name="Int. J. Syst. Evol. Microbiol.">
        <title>Complete genome sequence of Corynebacterium casei LMG S-19264T (=DSM 44701T), isolated from a smear-ripened cheese.</title>
        <authorList>
            <consortium name="US DOE Joint Genome Institute (JGI-PGF)"/>
            <person name="Walter F."/>
            <person name="Albersmeier A."/>
            <person name="Kalinowski J."/>
            <person name="Ruckert C."/>
        </authorList>
    </citation>
    <scope>NUCLEOTIDE SEQUENCE</scope>
    <source>
        <strain evidence="2">NBRC 108769</strain>
    </source>
</reference>
<evidence type="ECO:0000313" key="3">
    <source>
        <dbReference type="Proteomes" id="UP001156666"/>
    </source>
</evidence>
<accession>A0AA37WG66</accession>
<dbReference type="Proteomes" id="UP001156666">
    <property type="component" value="Unassembled WGS sequence"/>
</dbReference>
<dbReference type="EMBL" id="BSOH01000015">
    <property type="protein sequence ID" value="GLR18134.1"/>
    <property type="molecule type" value="Genomic_DNA"/>
</dbReference>
<sequence>MTKSLKYLFFILLLGVVVFLVYQFRFYFQPPQPNIISSKEVILERLEKVNKLITLEAYYSEVKDYSDYYYYDISLLRKKALVRVKAKVSIGYDFKDINMVADESTKTVTIKGFPDPEILSIDHDIDYYDITEGTFNSFTTSDYNKLNADAKDFIRTTAEENETIFKEASEKKDELIDMFSWMLQAAGWELKVSSNNQDVKKLENSY</sequence>
<gene>
    <name evidence="2" type="ORF">GCM10007940_27490</name>
</gene>
<dbReference type="InterPro" id="IPR025324">
    <property type="entry name" value="DUF4230"/>
</dbReference>
<evidence type="ECO:0008006" key="4">
    <source>
        <dbReference type="Google" id="ProtNLM"/>
    </source>
</evidence>
<proteinExistence type="predicted"/>
<keyword evidence="1" id="KW-0812">Transmembrane</keyword>